<dbReference type="EMBL" id="JANX01000081">
    <property type="protein sequence ID" value="KGM34597.1"/>
    <property type="molecule type" value="Genomic_DNA"/>
</dbReference>
<proteinExistence type="predicted"/>
<dbReference type="RefSeq" id="WP_034834592.1">
    <property type="nucleotide sequence ID" value="NZ_JANX01000081.1"/>
</dbReference>
<dbReference type="Proteomes" id="UP000029995">
    <property type="component" value="Unassembled WGS sequence"/>
</dbReference>
<sequence>MHLLAAKPGSIADGSEAVDLGQSPGDIVVLTAADTELACLSAARAGLGEAFPRLRLANLLQLGHNLSVDTYVDDVVSRARLVVVRLLGGAGYWRYGIEQVHAACRREGIPLAVLPGDDKPDADLDDLSTLPAEARGRLWRYLVEGGIENARSFLAYAGSLIGHDLPWAEPRPLLRAGLYWPDLRHPSFGEIEQRWREEPIESPLPSREGGRGGGSSSKSRRPKTDRRYRALRSTTPSPTPSREGRGDSKGKRRGRRTGGHHRPRHRPGLLPRPGAGREPGAGRRAGRGAARARP</sequence>
<evidence type="ECO:0008006" key="4">
    <source>
        <dbReference type="Google" id="ProtNLM"/>
    </source>
</evidence>
<reference evidence="2 3" key="1">
    <citation type="submission" date="2014-01" db="EMBL/GenBank/DDBJ databases">
        <title>Genome sequence determination for a cystic fibrosis isolate, Inquilinus limosus.</title>
        <authorList>
            <person name="Pino M."/>
            <person name="Di Conza J."/>
            <person name="Gutkind G."/>
        </authorList>
    </citation>
    <scope>NUCLEOTIDE SEQUENCE [LARGE SCALE GENOMIC DNA]</scope>
    <source>
        <strain evidence="2 3">MP06</strain>
    </source>
</reference>
<feature type="region of interest" description="Disordered" evidence="1">
    <location>
        <begin position="195"/>
        <end position="294"/>
    </location>
</feature>
<evidence type="ECO:0000256" key="1">
    <source>
        <dbReference type="SAM" id="MobiDB-lite"/>
    </source>
</evidence>
<feature type="compositionally biased region" description="Basic residues" evidence="1">
    <location>
        <begin position="284"/>
        <end position="294"/>
    </location>
</feature>
<dbReference type="AlphaFoldDB" id="A0A0A0DC73"/>
<feature type="compositionally biased region" description="Basic residues" evidence="1">
    <location>
        <begin position="218"/>
        <end position="230"/>
    </location>
</feature>
<evidence type="ECO:0000313" key="2">
    <source>
        <dbReference type="EMBL" id="KGM34597.1"/>
    </source>
</evidence>
<organism evidence="2 3">
    <name type="scientific">Inquilinus limosus MP06</name>
    <dbReference type="NCBI Taxonomy" id="1398085"/>
    <lineage>
        <taxon>Bacteria</taxon>
        <taxon>Pseudomonadati</taxon>
        <taxon>Pseudomonadota</taxon>
        <taxon>Alphaproteobacteria</taxon>
        <taxon>Rhodospirillales</taxon>
        <taxon>Rhodospirillaceae</taxon>
        <taxon>Inquilinus</taxon>
    </lineage>
</organism>
<protein>
    <recommendedName>
        <fullName evidence="4">Cobaltochelatase subunit CobN</fullName>
    </recommendedName>
</protein>
<comment type="caution">
    <text evidence="2">The sequence shown here is derived from an EMBL/GenBank/DDBJ whole genome shotgun (WGS) entry which is preliminary data.</text>
</comment>
<feature type="compositionally biased region" description="Basic residues" evidence="1">
    <location>
        <begin position="250"/>
        <end position="267"/>
    </location>
</feature>
<evidence type="ECO:0000313" key="3">
    <source>
        <dbReference type="Proteomes" id="UP000029995"/>
    </source>
</evidence>
<gene>
    <name evidence="2" type="ORF">P409_09235</name>
</gene>
<accession>A0A0A0DC73</accession>
<feature type="compositionally biased region" description="Low complexity" evidence="1">
    <location>
        <begin position="268"/>
        <end position="278"/>
    </location>
</feature>
<name>A0A0A0DC73_9PROT</name>